<protein>
    <submittedName>
        <fullName evidence="2">Uncharacterized protein</fullName>
    </submittedName>
</protein>
<evidence type="ECO:0000256" key="1">
    <source>
        <dbReference type="SAM" id="MobiDB-lite"/>
    </source>
</evidence>
<reference evidence="2 3" key="1">
    <citation type="journal article" date="2021" name="Nat. Plants">
        <title>The Taxus genome provides insights into paclitaxel biosynthesis.</title>
        <authorList>
            <person name="Xiong X."/>
            <person name="Gou J."/>
            <person name="Liao Q."/>
            <person name="Li Y."/>
            <person name="Zhou Q."/>
            <person name="Bi G."/>
            <person name="Li C."/>
            <person name="Du R."/>
            <person name="Wang X."/>
            <person name="Sun T."/>
            <person name="Guo L."/>
            <person name="Liang H."/>
            <person name="Lu P."/>
            <person name="Wu Y."/>
            <person name="Zhang Z."/>
            <person name="Ro D.K."/>
            <person name="Shang Y."/>
            <person name="Huang S."/>
            <person name="Yan J."/>
        </authorList>
    </citation>
    <scope>NUCLEOTIDE SEQUENCE [LARGE SCALE GENOMIC DNA]</scope>
    <source>
        <strain evidence="2">Ta-2019</strain>
    </source>
</reference>
<gene>
    <name evidence="2" type="ORF">KI387_006794</name>
</gene>
<proteinExistence type="predicted"/>
<name>A0AA38LJW9_TAXCH</name>
<dbReference type="Proteomes" id="UP000824469">
    <property type="component" value="Unassembled WGS sequence"/>
</dbReference>
<organism evidence="2 3">
    <name type="scientific">Taxus chinensis</name>
    <name type="common">Chinese yew</name>
    <name type="synonym">Taxus wallichiana var. chinensis</name>
    <dbReference type="NCBI Taxonomy" id="29808"/>
    <lineage>
        <taxon>Eukaryota</taxon>
        <taxon>Viridiplantae</taxon>
        <taxon>Streptophyta</taxon>
        <taxon>Embryophyta</taxon>
        <taxon>Tracheophyta</taxon>
        <taxon>Spermatophyta</taxon>
        <taxon>Pinopsida</taxon>
        <taxon>Pinidae</taxon>
        <taxon>Conifers II</taxon>
        <taxon>Cupressales</taxon>
        <taxon>Taxaceae</taxon>
        <taxon>Taxus</taxon>
    </lineage>
</organism>
<accession>A0AA38LJW9</accession>
<dbReference type="AlphaFoldDB" id="A0AA38LJW9"/>
<dbReference type="EMBL" id="JAHRHJ020000002">
    <property type="protein sequence ID" value="KAH9326616.1"/>
    <property type="molecule type" value="Genomic_DNA"/>
</dbReference>
<feature type="compositionally biased region" description="Polar residues" evidence="1">
    <location>
        <begin position="1"/>
        <end position="14"/>
    </location>
</feature>
<evidence type="ECO:0000313" key="3">
    <source>
        <dbReference type="Proteomes" id="UP000824469"/>
    </source>
</evidence>
<comment type="caution">
    <text evidence="2">The sequence shown here is derived from an EMBL/GenBank/DDBJ whole genome shotgun (WGS) entry which is preliminary data.</text>
</comment>
<feature type="non-terminal residue" evidence="2">
    <location>
        <position position="98"/>
    </location>
</feature>
<keyword evidence="3" id="KW-1185">Reference proteome</keyword>
<feature type="compositionally biased region" description="Basic residues" evidence="1">
    <location>
        <begin position="39"/>
        <end position="48"/>
    </location>
</feature>
<evidence type="ECO:0000313" key="2">
    <source>
        <dbReference type="EMBL" id="KAH9326616.1"/>
    </source>
</evidence>
<sequence>PVSCLSTPSHNSNIFPLRPDARANRGRRSRAKAAEKRGRGTGRGRKHVGGAENPDSKEKHVAGAAKPDARAKRRFGKREIMTLEHVMKAEKTDVNANA</sequence>
<feature type="region of interest" description="Disordered" evidence="1">
    <location>
        <begin position="1"/>
        <end position="77"/>
    </location>
</feature>
<feature type="non-terminal residue" evidence="2">
    <location>
        <position position="1"/>
    </location>
</feature>